<protein>
    <submittedName>
        <fullName evidence="1">Uncharacterized protein</fullName>
    </submittedName>
</protein>
<evidence type="ECO:0000313" key="1">
    <source>
        <dbReference type="EMBL" id="CAD7433056.1"/>
    </source>
</evidence>
<gene>
    <name evidence="1" type="ORF">TMSB3V08_LOCUS9745</name>
</gene>
<reference evidence="1" key="1">
    <citation type="submission" date="2020-11" db="EMBL/GenBank/DDBJ databases">
        <authorList>
            <person name="Tran Van P."/>
        </authorList>
    </citation>
    <scope>NUCLEOTIDE SEQUENCE</scope>
</reference>
<proteinExistence type="predicted"/>
<name>A0A7R9HSE7_9NEOP</name>
<dbReference type="AlphaFoldDB" id="A0A7R9HSE7"/>
<organism evidence="1">
    <name type="scientific">Timema monikensis</name>
    <dbReference type="NCBI Taxonomy" id="170555"/>
    <lineage>
        <taxon>Eukaryota</taxon>
        <taxon>Metazoa</taxon>
        <taxon>Ecdysozoa</taxon>
        <taxon>Arthropoda</taxon>
        <taxon>Hexapoda</taxon>
        <taxon>Insecta</taxon>
        <taxon>Pterygota</taxon>
        <taxon>Neoptera</taxon>
        <taxon>Polyneoptera</taxon>
        <taxon>Phasmatodea</taxon>
        <taxon>Timematodea</taxon>
        <taxon>Timematoidea</taxon>
        <taxon>Timematidae</taxon>
        <taxon>Timema</taxon>
    </lineage>
</organism>
<accession>A0A7R9HSE7</accession>
<dbReference type="EMBL" id="OB796102">
    <property type="protein sequence ID" value="CAD7433056.1"/>
    <property type="molecule type" value="Genomic_DNA"/>
</dbReference>
<sequence length="75" mass="8958">MHDNIYPIYKENLFLFYEEISSRSRWLDAGAVERLPEEPALCCNGSHVWWKTFKVKEEEITILGKCKFCDIFKKI</sequence>